<dbReference type="Proteomes" id="UP000481861">
    <property type="component" value="Unassembled WGS sequence"/>
</dbReference>
<evidence type="ECO:0008006" key="4">
    <source>
        <dbReference type="Google" id="ProtNLM"/>
    </source>
</evidence>
<organism evidence="2 3">
    <name type="scientific">Massariosphaeria phaeospora</name>
    <dbReference type="NCBI Taxonomy" id="100035"/>
    <lineage>
        <taxon>Eukaryota</taxon>
        <taxon>Fungi</taxon>
        <taxon>Dikarya</taxon>
        <taxon>Ascomycota</taxon>
        <taxon>Pezizomycotina</taxon>
        <taxon>Dothideomycetes</taxon>
        <taxon>Pleosporomycetidae</taxon>
        <taxon>Pleosporales</taxon>
        <taxon>Pleosporales incertae sedis</taxon>
        <taxon>Massariosphaeria</taxon>
    </lineage>
</organism>
<evidence type="ECO:0000313" key="2">
    <source>
        <dbReference type="EMBL" id="KAF2868807.1"/>
    </source>
</evidence>
<protein>
    <recommendedName>
        <fullName evidence="4">Secreted protein</fullName>
    </recommendedName>
</protein>
<keyword evidence="3" id="KW-1185">Reference proteome</keyword>
<reference evidence="2 3" key="1">
    <citation type="submission" date="2020-01" db="EMBL/GenBank/DDBJ databases">
        <authorList>
            <consortium name="DOE Joint Genome Institute"/>
            <person name="Haridas S."/>
            <person name="Albert R."/>
            <person name="Binder M."/>
            <person name="Bloem J."/>
            <person name="Labutti K."/>
            <person name="Salamov A."/>
            <person name="Andreopoulos B."/>
            <person name="Baker S.E."/>
            <person name="Barry K."/>
            <person name="Bills G."/>
            <person name="Bluhm B.H."/>
            <person name="Cannon C."/>
            <person name="Castanera R."/>
            <person name="Culley D.E."/>
            <person name="Daum C."/>
            <person name="Ezra D."/>
            <person name="Gonzalez J.B."/>
            <person name="Henrissat B."/>
            <person name="Kuo A."/>
            <person name="Liang C."/>
            <person name="Lipzen A."/>
            <person name="Lutzoni F."/>
            <person name="Magnuson J."/>
            <person name="Mondo S."/>
            <person name="Nolan M."/>
            <person name="Ohm R."/>
            <person name="Pangilinan J."/>
            <person name="Park H.-J.H."/>
            <person name="Ramirez L."/>
            <person name="Alfaro M."/>
            <person name="Sun H."/>
            <person name="Tritt A."/>
            <person name="Yoshinaga Y."/>
            <person name="Zwiers L.-H.L."/>
            <person name="Turgeon B.G."/>
            <person name="Goodwin S.B."/>
            <person name="Spatafora J.W."/>
            <person name="Crous P.W."/>
            <person name="Grigoriev I.V."/>
        </authorList>
    </citation>
    <scope>NUCLEOTIDE SEQUENCE [LARGE SCALE GENOMIC DNA]</scope>
    <source>
        <strain evidence="2 3">CBS 611.86</strain>
    </source>
</reference>
<dbReference type="EMBL" id="JAADJZ010000018">
    <property type="protein sequence ID" value="KAF2868807.1"/>
    <property type="molecule type" value="Genomic_DNA"/>
</dbReference>
<accession>A0A7C8IB79</accession>
<feature type="signal peptide" evidence="1">
    <location>
        <begin position="1"/>
        <end position="41"/>
    </location>
</feature>
<sequence length="70" mass="7865">MSICVGRHCTAYPFLKNFLLLHCAFLQILLVELMCRGKASSKAFACCVGARPLVPRLRFQPRSFSCASVW</sequence>
<proteinExistence type="predicted"/>
<evidence type="ECO:0000313" key="3">
    <source>
        <dbReference type="Proteomes" id="UP000481861"/>
    </source>
</evidence>
<name>A0A7C8IB79_9PLEO</name>
<evidence type="ECO:0000256" key="1">
    <source>
        <dbReference type="SAM" id="SignalP"/>
    </source>
</evidence>
<gene>
    <name evidence="2" type="ORF">BDV95DRAFT_123991</name>
</gene>
<feature type="chain" id="PRO_5028817136" description="Secreted protein" evidence="1">
    <location>
        <begin position="42"/>
        <end position="70"/>
    </location>
</feature>
<comment type="caution">
    <text evidence="2">The sequence shown here is derived from an EMBL/GenBank/DDBJ whole genome shotgun (WGS) entry which is preliminary data.</text>
</comment>
<keyword evidence="1" id="KW-0732">Signal</keyword>
<dbReference type="AlphaFoldDB" id="A0A7C8IB79"/>